<gene>
    <name evidence="5" type="ORF">UCDDS831_g05896</name>
</gene>
<protein>
    <recommendedName>
        <fullName evidence="4">Terpene synthase</fullName>
        <ecNumber evidence="4">4.2.3.-</ecNumber>
    </recommendedName>
</protein>
<dbReference type="GO" id="GO:0046872">
    <property type="term" value="F:metal ion binding"/>
    <property type="evidence" value="ECO:0007669"/>
    <property type="project" value="UniProtKB-KW"/>
</dbReference>
<reference evidence="5 6" key="2">
    <citation type="submission" date="2015-05" db="EMBL/GenBank/DDBJ databases">
        <title>Distinctive expansion of gene families associated with plant cell wall degradation and secondary metabolism in the genomes of grapevine trunk pathogens.</title>
        <authorList>
            <person name="Lawrence D.P."/>
            <person name="Travadon R."/>
            <person name="Rolshausen P.E."/>
            <person name="Baumgartner K."/>
        </authorList>
    </citation>
    <scope>NUCLEOTIDE SEQUENCE [LARGE SCALE GENOMIC DNA]</scope>
    <source>
        <strain evidence="5">DS831</strain>
    </source>
</reference>
<dbReference type="InterPro" id="IPR008949">
    <property type="entry name" value="Isoprenoid_synthase_dom_sf"/>
</dbReference>
<dbReference type="SFLD" id="SFLDG01020">
    <property type="entry name" value="Terpene_Cyclase_Like_2"/>
    <property type="match status" value="1"/>
</dbReference>
<dbReference type="GO" id="GO:0008299">
    <property type="term" value="P:isoprenoid biosynthetic process"/>
    <property type="evidence" value="ECO:0007669"/>
    <property type="project" value="UniProtKB-ARBA"/>
</dbReference>
<dbReference type="Proteomes" id="UP000034182">
    <property type="component" value="Unassembled WGS sequence"/>
</dbReference>
<name>A0A0G2GP46_9PEZI</name>
<dbReference type="SFLD" id="SFLDS00005">
    <property type="entry name" value="Isoprenoid_Synthase_Type_I"/>
    <property type="match status" value="1"/>
</dbReference>
<evidence type="ECO:0000313" key="5">
    <source>
        <dbReference type="EMBL" id="KKY18615.1"/>
    </source>
</evidence>
<dbReference type="EMBL" id="LAQI01000124">
    <property type="protein sequence ID" value="KKY18615.1"/>
    <property type="molecule type" value="Genomic_DNA"/>
</dbReference>
<organism evidence="5 6">
    <name type="scientific">Diplodia seriata</name>
    <dbReference type="NCBI Taxonomy" id="420778"/>
    <lineage>
        <taxon>Eukaryota</taxon>
        <taxon>Fungi</taxon>
        <taxon>Dikarya</taxon>
        <taxon>Ascomycota</taxon>
        <taxon>Pezizomycotina</taxon>
        <taxon>Dothideomycetes</taxon>
        <taxon>Dothideomycetes incertae sedis</taxon>
        <taxon>Botryosphaeriales</taxon>
        <taxon>Botryosphaeriaceae</taxon>
        <taxon>Diplodia</taxon>
    </lineage>
</organism>
<dbReference type="AlphaFoldDB" id="A0A0G2GP46"/>
<keyword evidence="4" id="KW-0456">Lyase</keyword>
<keyword evidence="4" id="KW-0479">Metal-binding</keyword>
<reference evidence="5 6" key="1">
    <citation type="submission" date="2015-03" db="EMBL/GenBank/DDBJ databases">
        <authorList>
            <person name="Morales-Cruz A."/>
            <person name="Amrine K.C."/>
            <person name="Cantu D."/>
        </authorList>
    </citation>
    <scope>NUCLEOTIDE SEQUENCE [LARGE SCALE GENOMIC DNA]</scope>
    <source>
        <strain evidence="5">DS831</strain>
    </source>
</reference>
<evidence type="ECO:0000256" key="2">
    <source>
        <dbReference type="ARBA" id="ARBA00006333"/>
    </source>
</evidence>
<evidence type="ECO:0000256" key="3">
    <source>
        <dbReference type="ARBA" id="ARBA00022842"/>
    </source>
</evidence>
<dbReference type="Pfam" id="PF19086">
    <property type="entry name" value="Terpene_syn_C_2"/>
    <property type="match status" value="1"/>
</dbReference>
<dbReference type="PANTHER" id="PTHR35201:SF4">
    <property type="entry name" value="BETA-PINACENE SYNTHASE-RELATED"/>
    <property type="match status" value="1"/>
</dbReference>
<evidence type="ECO:0000256" key="4">
    <source>
        <dbReference type="RuleBase" id="RU366034"/>
    </source>
</evidence>
<comment type="cofactor">
    <cofactor evidence="1 4">
        <name>Mg(2+)</name>
        <dbReference type="ChEBI" id="CHEBI:18420"/>
    </cofactor>
</comment>
<accession>A0A0G2GP46</accession>
<keyword evidence="3 4" id="KW-0460">Magnesium</keyword>
<proteinExistence type="inferred from homology"/>
<comment type="caution">
    <text evidence="5">The sequence shown here is derived from an EMBL/GenBank/DDBJ whole genome shotgun (WGS) entry which is preliminary data.</text>
</comment>
<dbReference type="Gene3D" id="1.10.600.10">
    <property type="entry name" value="Farnesyl Diphosphate Synthase"/>
    <property type="match status" value="1"/>
</dbReference>
<dbReference type="SUPFAM" id="SSF48576">
    <property type="entry name" value="Terpenoid synthases"/>
    <property type="match status" value="1"/>
</dbReference>
<dbReference type="InterPro" id="IPR034686">
    <property type="entry name" value="Terpene_cyclase-like_2"/>
</dbReference>
<dbReference type="PANTHER" id="PTHR35201">
    <property type="entry name" value="TERPENE SYNTHASE"/>
    <property type="match status" value="1"/>
</dbReference>
<dbReference type="GO" id="GO:0010333">
    <property type="term" value="F:terpene synthase activity"/>
    <property type="evidence" value="ECO:0007669"/>
    <property type="project" value="InterPro"/>
</dbReference>
<evidence type="ECO:0000256" key="1">
    <source>
        <dbReference type="ARBA" id="ARBA00001946"/>
    </source>
</evidence>
<comment type="similarity">
    <text evidence="2 4">Belongs to the terpene synthase family.</text>
</comment>
<evidence type="ECO:0000313" key="6">
    <source>
        <dbReference type="Proteomes" id="UP000034182"/>
    </source>
</evidence>
<dbReference type="EC" id="4.2.3.-" evidence="4"/>
<sequence>MAVMTFDPRETVLQQLRRSTFTIPDLKGCFRDWPVECSPHLDQIRKDVHAWLEETLGEGRALKISKRADFGLFGATEWPYASYERCRIACLFCAWVFTWDDEIDSSLGSMGDDLESAQTYRFETIQFVKETLGLAPRSPTPPANKIIRNFEVVGAALRAAYTPAQRQRFFAEVDRFMAGTEAEQRRRLLSRDLPTLHQFWEYRLGSSAVNICTALIEYADGGMALPERVWDDADMHTVLRNTNIHLSALNDLYSLKKEVANDAVESLVPILLANRVVAPPSSVPAAVEHVARYVADRSAELDECAERLLRRYPECEADLRRFVDNCRCMCTGNRTWSLSTGRYGINQHDVRPDGSIFVDLAELCVKGEPERRPGSPEEMAC</sequence>